<dbReference type="OrthoDB" id="123307at2"/>
<dbReference type="Pfam" id="PF07336">
    <property type="entry name" value="ABATE"/>
    <property type="match status" value="1"/>
</dbReference>
<gene>
    <name evidence="2" type="ORF">C1C97_007355</name>
</gene>
<accession>A0A495A757</accession>
<dbReference type="Gene3D" id="1.10.3300.10">
    <property type="entry name" value="Jann2411-like domain"/>
    <property type="match status" value="1"/>
</dbReference>
<evidence type="ECO:0000313" key="2">
    <source>
        <dbReference type="EMBL" id="RKQ35076.1"/>
    </source>
</evidence>
<organism evidence="2 3">
    <name type="scientific">Kocuria tytonis</name>
    <dbReference type="NCBI Taxonomy" id="2054280"/>
    <lineage>
        <taxon>Bacteria</taxon>
        <taxon>Bacillati</taxon>
        <taxon>Actinomycetota</taxon>
        <taxon>Actinomycetes</taxon>
        <taxon>Micrococcales</taxon>
        <taxon>Micrococcaceae</taxon>
        <taxon>Kocuria</taxon>
    </lineage>
</organism>
<dbReference type="AlphaFoldDB" id="A0A495A757"/>
<dbReference type="EMBL" id="PNJG02000002">
    <property type="protein sequence ID" value="RKQ35076.1"/>
    <property type="molecule type" value="Genomic_DNA"/>
</dbReference>
<dbReference type="InterPro" id="IPR010852">
    <property type="entry name" value="ABATE"/>
</dbReference>
<evidence type="ECO:0000259" key="1">
    <source>
        <dbReference type="Pfam" id="PF11706"/>
    </source>
</evidence>
<keyword evidence="3" id="KW-1185">Reference proteome</keyword>
<dbReference type="RefSeq" id="WP_121030937.1">
    <property type="nucleotide sequence ID" value="NZ_PNJG02000002.1"/>
</dbReference>
<dbReference type="InterPro" id="IPR023286">
    <property type="entry name" value="ABATE_dom_sf"/>
</dbReference>
<protein>
    <submittedName>
        <fullName evidence="2">Zf-CGNR multi-domain protein</fullName>
    </submittedName>
</protein>
<evidence type="ECO:0000313" key="3">
    <source>
        <dbReference type="Proteomes" id="UP000249516"/>
    </source>
</evidence>
<name>A0A495A757_9MICC</name>
<dbReference type="InterPro" id="IPR021005">
    <property type="entry name" value="Znf_CGNR"/>
</dbReference>
<dbReference type="Pfam" id="PF11706">
    <property type="entry name" value="zf-CGNR"/>
    <property type="match status" value="1"/>
</dbReference>
<dbReference type="Proteomes" id="UP000249516">
    <property type="component" value="Unassembled WGS sequence"/>
</dbReference>
<proteinExistence type="predicted"/>
<dbReference type="PANTHER" id="PTHR35525">
    <property type="entry name" value="BLL6575 PROTEIN"/>
    <property type="match status" value="1"/>
</dbReference>
<comment type="caution">
    <text evidence="2">The sequence shown here is derived from an EMBL/GenBank/DDBJ whole genome shotgun (WGS) entry which is preliminary data.</text>
</comment>
<feature type="domain" description="Zinc finger CGNR" evidence="1">
    <location>
        <begin position="147"/>
        <end position="190"/>
    </location>
</feature>
<sequence length="204" mass="23377">MTEFSHIAGDRMLDLVNTVEWRLGGPGREEDLTSYDRVLTWCRESGLLDATEQEQLQALAGEDPRTAAAELDRVVALRERVYEALFHGDEYAAEAIATAYRTTLGHSHLSRHGAGWRWSDNELTMATARHRITRGLMDLMSRDDLDRLHQCEDATCGWVYLDTSPRRNRRWCVTSDCGDRNRSRAYYARQQERKRAAQGQGRSS</sequence>
<dbReference type="SUPFAM" id="SSF160904">
    <property type="entry name" value="Jann2411-like"/>
    <property type="match status" value="1"/>
</dbReference>
<reference evidence="2 3" key="1">
    <citation type="submission" date="2018-10" db="EMBL/GenBank/DDBJ databases">
        <title>Kocuria tytouropygialis sp. nov., isolated from the uropygial gland of an American barn owl (Tyto furcata).</title>
        <authorList>
            <person name="Braun M.S."/>
            <person name="Wang E."/>
            <person name="Zimmermann S."/>
            <person name="Wagner H."/>
            <person name="Wink M."/>
        </authorList>
    </citation>
    <scope>NUCLEOTIDE SEQUENCE [LARGE SCALE GENOMIC DNA]</scope>
    <source>
        <strain evidence="2 3">442</strain>
    </source>
</reference>
<dbReference type="PANTHER" id="PTHR35525:SF3">
    <property type="entry name" value="BLL6575 PROTEIN"/>
    <property type="match status" value="1"/>
</dbReference>